<dbReference type="InterPro" id="IPR001878">
    <property type="entry name" value="Znf_CCHC"/>
</dbReference>
<dbReference type="GO" id="GO:0008270">
    <property type="term" value="F:zinc ion binding"/>
    <property type="evidence" value="ECO:0007669"/>
    <property type="project" value="UniProtKB-KW"/>
</dbReference>
<dbReference type="AlphaFoldDB" id="A0A915K4W7"/>
<evidence type="ECO:0000259" key="11">
    <source>
        <dbReference type="PROSITE" id="PS50158"/>
    </source>
</evidence>
<dbReference type="GO" id="GO:0071035">
    <property type="term" value="P:nuclear polyadenylation-dependent rRNA catabolic process"/>
    <property type="evidence" value="ECO:0007669"/>
    <property type="project" value="TreeGrafter"/>
</dbReference>
<reference evidence="13" key="1">
    <citation type="submission" date="2022-11" db="UniProtKB">
        <authorList>
            <consortium name="WormBaseParasite"/>
        </authorList>
    </citation>
    <scope>IDENTIFICATION</scope>
</reference>
<dbReference type="GO" id="GO:0019899">
    <property type="term" value="F:enzyme binding"/>
    <property type="evidence" value="ECO:0007669"/>
    <property type="project" value="UniProtKB-ARBA"/>
</dbReference>
<evidence type="ECO:0000256" key="1">
    <source>
        <dbReference type="ARBA" id="ARBA00004123"/>
    </source>
</evidence>
<dbReference type="PANTHER" id="PTHR46543">
    <property type="entry name" value="ZINC FINGER CCHC DOMAIN-CONTAINING PROTEIN 7"/>
    <property type="match status" value="1"/>
</dbReference>
<dbReference type="GO" id="GO:0031499">
    <property type="term" value="C:TRAMP complex"/>
    <property type="evidence" value="ECO:0007669"/>
    <property type="project" value="TreeGrafter"/>
</dbReference>
<feature type="compositionally biased region" description="Polar residues" evidence="10">
    <location>
        <begin position="473"/>
        <end position="489"/>
    </location>
</feature>
<dbReference type="SUPFAM" id="SSF57756">
    <property type="entry name" value="Retrovirus zinc finger-like domains"/>
    <property type="match status" value="2"/>
</dbReference>
<protein>
    <recommendedName>
        <fullName evidence="7">Zinc finger CCHC domain-containing protein 7</fullName>
    </recommendedName>
    <alternativeName>
        <fullName evidence="8">TRAMP-like complex RNA-binding factor ZCCHC7</fullName>
    </alternativeName>
</protein>
<comment type="subcellular location">
    <subcellularLocation>
        <location evidence="1">Nucleus</location>
    </subcellularLocation>
</comment>
<evidence type="ECO:0000256" key="9">
    <source>
        <dbReference type="PROSITE-ProRule" id="PRU00047"/>
    </source>
</evidence>
<accession>A0A915K4W7</accession>
<keyword evidence="12" id="KW-1185">Reference proteome</keyword>
<feature type="region of interest" description="Disordered" evidence="10">
    <location>
        <begin position="457"/>
        <end position="502"/>
    </location>
</feature>
<keyword evidence="2" id="KW-0479">Metal-binding</keyword>
<evidence type="ECO:0000256" key="5">
    <source>
        <dbReference type="ARBA" id="ARBA00022833"/>
    </source>
</evidence>
<feature type="compositionally biased region" description="Basic residues" evidence="10">
    <location>
        <begin position="383"/>
        <end position="393"/>
    </location>
</feature>
<dbReference type="GO" id="GO:0071039">
    <property type="term" value="P:nuclear polyadenylation-dependent CUT catabolic process"/>
    <property type="evidence" value="ECO:0007669"/>
    <property type="project" value="TreeGrafter"/>
</dbReference>
<keyword evidence="5" id="KW-0862">Zinc</keyword>
<keyword evidence="6" id="KW-0539">Nucleus</keyword>
<proteinExistence type="predicted"/>
<sequence>MEIQDDNDEIDPELEEKLYSLVYHQSINDTVDLNHGGKVDTKFNSHFDYEENNSDSAVVVCDSEKSDSTSNLNETFDDYHSVQSVTQDSGCSSVELCSVASTSSSSLNYERFLPKDTNISGNFDTSKIVGWLNDKNITLTENALEMLSVREIQASLPDDPDLWKVCDEDLLACEISMISRGRYYAKRSRCKRCNEEGHSVASCTKKPQRVCVLCGESTHWLSKCQQKPCILCMKFGHFTEHCGKTLSDILKKRCRRCQSNGHTDMECPEIWRQFRATVASENDFVRLTKIVYQDGIKKSCFNCGGRGHLGHECELKTNYNNRVIPLHPRVLCYDSKQRLVSMEKKATRKANMALRKNYSNNNKHFRFPDNESFFANEIPTPVKTKKLSKKQQRKLQQQKPKRKGKIERQAEKAKELLDISQSNFRELIKQNSMKKPKTKKVLSACNSKKKKKITMKLASNLNGIPKKQKKNTKSVAHSQNPAIDHSSTPKNKKRKLKTKNSGVQPMMCKKRRKMIVDSSKVIVIKDRANQNLDWNDVRSKLSCSKSKQFSWDQDVDVPEMIRRDSWF</sequence>
<keyword evidence="4 9" id="KW-0863">Zinc-finger</keyword>
<dbReference type="Proteomes" id="UP000887565">
    <property type="component" value="Unplaced"/>
</dbReference>
<evidence type="ECO:0000313" key="13">
    <source>
        <dbReference type="WBParaSite" id="nRc.2.0.1.t33244-RA"/>
    </source>
</evidence>
<dbReference type="GO" id="GO:0071036">
    <property type="term" value="P:nuclear polyadenylation-dependent snoRNA catabolic process"/>
    <property type="evidence" value="ECO:0007669"/>
    <property type="project" value="TreeGrafter"/>
</dbReference>
<evidence type="ECO:0000256" key="4">
    <source>
        <dbReference type="ARBA" id="ARBA00022771"/>
    </source>
</evidence>
<dbReference type="InterPro" id="IPR051644">
    <property type="entry name" value="TRAMP_AT-DNA-binding"/>
</dbReference>
<dbReference type="PANTHER" id="PTHR46543:SF1">
    <property type="entry name" value="ZINC FINGER CCHC DOMAIN-CONTAINING PROTEIN 7"/>
    <property type="match status" value="1"/>
</dbReference>
<dbReference type="GO" id="GO:0003723">
    <property type="term" value="F:RNA binding"/>
    <property type="evidence" value="ECO:0007669"/>
    <property type="project" value="TreeGrafter"/>
</dbReference>
<dbReference type="OMA" id="LACEISM"/>
<keyword evidence="3" id="KW-0677">Repeat</keyword>
<evidence type="ECO:0000256" key="3">
    <source>
        <dbReference type="ARBA" id="ARBA00022737"/>
    </source>
</evidence>
<dbReference type="WBParaSite" id="nRc.2.0.1.t33244-RA">
    <property type="protein sequence ID" value="nRc.2.0.1.t33244-RA"/>
    <property type="gene ID" value="nRc.2.0.1.g33244"/>
</dbReference>
<dbReference type="Gene3D" id="4.10.60.10">
    <property type="entry name" value="Zinc finger, CCHC-type"/>
    <property type="match status" value="2"/>
</dbReference>
<dbReference type="GO" id="GO:0071031">
    <property type="term" value="P:nuclear mRNA surveillance of mRNA 3'-end processing"/>
    <property type="evidence" value="ECO:0007669"/>
    <property type="project" value="TreeGrafter"/>
</dbReference>
<feature type="region of interest" description="Disordered" evidence="10">
    <location>
        <begin position="383"/>
        <end position="409"/>
    </location>
</feature>
<dbReference type="GO" id="GO:0071037">
    <property type="term" value="P:nuclear polyadenylation-dependent snRNA catabolic process"/>
    <property type="evidence" value="ECO:0007669"/>
    <property type="project" value="TreeGrafter"/>
</dbReference>
<evidence type="ECO:0000256" key="10">
    <source>
        <dbReference type="SAM" id="MobiDB-lite"/>
    </source>
</evidence>
<evidence type="ECO:0000256" key="7">
    <source>
        <dbReference type="ARBA" id="ARBA00041190"/>
    </source>
</evidence>
<evidence type="ECO:0000256" key="2">
    <source>
        <dbReference type="ARBA" id="ARBA00022723"/>
    </source>
</evidence>
<evidence type="ECO:0000256" key="6">
    <source>
        <dbReference type="ARBA" id="ARBA00023242"/>
    </source>
</evidence>
<dbReference type="PROSITE" id="PS50158">
    <property type="entry name" value="ZF_CCHC"/>
    <property type="match status" value="1"/>
</dbReference>
<dbReference type="InterPro" id="IPR036875">
    <property type="entry name" value="Znf_CCHC_sf"/>
</dbReference>
<evidence type="ECO:0000256" key="8">
    <source>
        <dbReference type="ARBA" id="ARBA00043023"/>
    </source>
</evidence>
<organism evidence="12 13">
    <name type="scientific">Romanomermis culicivorax</name>
    <name type="common">Nematode worm</name>
    <dbReference type="NCBI Taxonomy" id="13658"/>
    <lineage>
        <taxon>Eukaryota</taxon>
        <taxon>Metazoa</taxon>
        <taxon>Ecdysozoa</taxon>
        <taxon>Nematoda</taxon>
        <taxon>Enoplea</taxon>
        <taxon>Dorylaimia</taxon>
        <taxon>Mermithida</taxon>
        <taxon>Mermithoidea</taxon>
        <taxon>Mermithidae</taxon>
        <taxon>Romanomermis</taxon>
    </lineage>
</organism>
<feature type="domain" description="CCHC-type" evidence="11">
    <location>
        <begin position="300"/>
        <end position="313"/>
    </location>
</feature>
<dbReference type="GO" id="GO:0071038">
    <property type="term" value="P:TRAMP-dependent tRNA surveillance pathway"/>
    <property type="evidence" value="ECO:0007669"/>
    <property type="project" value="TreeGrafter"/>
</dbReference>
<dbReference type="SMART" id="SM00343">
    <property type="entry name" value="ZnF_C2HC"/>
    <property type="match status" value="5"/>
</dbReference>
<evidence type="ECO:0000313" key="12">
    <source>
        <dbReference type="Proteomes" id="UP000887565"/>
    </source>
</evidence>
<name>A0A915K4W7_ROMCU</name>